<evidence type="ECO:0000313" key="1">
    <source>
        <dbReference type="EMBL" id="AUX93454.1"/>
    </source>
</evidence>
<dbReference type="EMBL" id="CP026377">
    <property type="protein sequence ID" value="AUX93454.1"/>
    <property type="molecule type" value="Genomic_DNA"/>
</dbReference>
<reference evidence="1 2" key="1">
    <citation type="submission" date="2018-01" db="EMBL/GenBank/DDBJ databases">
        <title>Complete and assembled Genome of Pantoea gaviniae DSM22758T.</title>
        <authorList>
            <person name="Stevens M.J.A."/>
            <person name="Zurfluh K."/>
            <person name="Stephan R."/>
        </authorList>
    </citation>
    <scope>NUCLEOTIDE SEQUENCE [LARGE SCALE GENOMIC DNA]</scope>
    <source>
        <strain evidence="1 2">DSM 22758</strain>
    </source>
</reference>
<organism evidence="1 2">
    <name type="scientific">Mixta gaviniae</name>
    <dbReference type="NCBI Taxonomy" id="665914"/>
    <lineage>
        <taxon>Bacteria</taxon>
        <taxon>Pseudomonadati</taxon>
        <taxon>Pseudomonadota</taxon>
        <taxon>Gammaproteobacteria</taxon>
        <taxon>Enterobacterales</taxon>
        <taxon>Erwiniaceae</taxon>
        <taxon>Mixta</taxon>
    </lineage>
</organism>
<dbReference type="KEGG" id="pgz:C2E15_10425"/>
<dbReference type="AlphaFoldDB" id="A0A2L0IG01"/>
<keyword evidence="2" id="KW-1185">Reference proteome</keyword>
<protein>
    <submittedName>
        <fullName evidence="1">Uncharacterized protein</fullName>
    </submittedName>
</protein>
<name>A0A2L0IG01_9GAMM</name>
<proteinExistence type="predicted"/>
<accession>A0A2L0IG01</accession>
<dbReference type="Proteomes" id="UP000238365">
    <property type="component" value="Chromosome"/>
</dbReference>
<sequence length="101" mass="11134">MAFLLKDIVFCIKQRECQLWKSGADAELREKGRRGLHRGWAGAPTTGRPDGAARCARCQHILAQSRVAVSRRGLSHLQPGDADTAAFYAGWPHVLAQPGRR</sequence>
<gene>
    <name evidence="1" type="ORF">C2E15_10425</name>
</gene>
<evidence type="ECO:0000313" key="2">
    <source>
        <dbReference type="Proteomes" id="UP000238365"/>
    </source>
</evidence>